<dbReference type="SMART" id="SM00966">
    <property type="entry name" value="SpoVT_AbrB"/>
    <property type="match status" value="1"/>
</dbReference>
<keyword evidence="1" id="KW-0238">DNA-binding</keyword>
<dbReference type="Pfam" id="PF04014">
    <property type="entry name" value="MazE_antitoxin"/>
    <property type="match status" value="1"/>
</dbReference>
<dbReference type="Proteomes" id="UP000195077">
    <property type="component" value="Unassembled WGS sequence"/>
</dbReference>
<sequence length="92" mass="10619">MTLLKKIDHTGRITLPKDLCGKFGLKKDDQVEITHDEQFIKIRKHQPEFVCAVTGKITDQGQTIGNAFISFEGIEQILQEQEHLKEKEKEKK</sequence>
<accession>A0A9X6KRW8</accession>
<dbReference type="PROSITE" id="PS51740">
    <property type="entry name" value="SPOVT_ABRB"/>
    <property type="match status" value="1"/>
</dbReference>
<dbReference type="EMBL" id="NFEN01000051">
    <property type="protein sequence ID" value="OUA28143.1"/>
    <property type="molecule type" value="Genomic_DNA"/>
</dbReference>
<name>A0A9X6KRW8_BACTU</name>
<dbReference type="InterPro" id="IPR037914">
    <property type="entry name" value="SpoVT-AbrB_sf"/>
</dbReference>
<dbReference type="SUPFAM" id="SSF89447">
    <property type="entry name" value="AbrB/MazE/MraZ-like"/>
    <property type="match status" value="1"/>
</dbReference>
<organism evidence="3 4">
    <name type="scientific">Bacillus thuringiensis</name>
    <dbReference type="NCBI Taxonomy" id="1428"/>
    <lineage>
        <taxon>Bacteria</taxon>
        <taxon>Bacillati</taxon>
        <taxon>Bacillota</taxon>
        <taxon>Bacilli</taxon>
        <taxon>Bacillales</taxon>
        <taxon>Bacillaceae</taxon>
        <taxon>Bacillus</taxon>
        <taxon>Bacillus cereus group</taxon>
    </lineage>
</organism>
<protein>
    <recommendedName>
        <fullName evidence="2">SpoVT-AbrB domain-containing protein</fullName>
    </recommendedName>
</protein>
<dbReference type="AlphaFoldDB" id="A0A9X6KRW8"/>
<proteinExistence type="predicted"/>
<gene>
    <name evidence="3" type="ORF">BK775_11150</name>
</gene>
<dbReference type="GO" id="GO:0003677">
    <property type="term" value="F:DNA binding"/>
    <property type="evidence" value="ECO:0007669"/>
    <property type="project" value="UniProtKB-UniRule"/>
</dbReference>
<evidence type="ECO:0000256" key="1">
    <source>
        <dbReference type="PROSITE-ProRule" id="PRU01076"/>
    </source>
</evidence>
<dbReference type="RefSeq" id="WP_000173531.1">
    <property type="nucleotide sequence ID" value="NZ_CP083088.1"/>
</dbReference>
<dbReference type="InterPro" id="IPR007159">
    <property type="entry name" value="SpoVT-AbrB_dom"/>
</dbReference>
<dbReference type="Gene3D" id="2.10.260.10">
    <property type="match status" value="1"/>
</dbReference>
<feature type="domain" description="SpoVT-AbrB" evidence="2">
    <location>
        <begin position="2"/>
        <end position="47"/>
    </location>
</feature>
<evidence type="ECO:0000313" key="3">
    <source>
        <dbReference type="EMBL" id="OUA28143.1"/>
    </source>
</evidence>
<comment type="caution">
    <text evidence="3">The sequence shown here is derived from an EMBL/GenBank/DDBJ whole genome shotgun (WGS) entry which is preliminary data.</text>
</comment>
<evidence type="ECO:0000313" key="4">
    <source>
        <dbReference type="Proteomes" id="UP000195077"/>
    </source>
</evidence>
<reference evidence="3 4" key="1">
    <citation type="submission" date="2016-10" db="EMBL/GenBank/DDBJ databases">
        <title>Comparative genomics of Bacillus thuringiensis reveals a path to pathogens against multiple invertebrate hosts.</title>
        <authorList>
            <person name="Zheng J."/>
            <person name="Gao Q."/>
            <person name="Liu H."/>
            <person name="Peng D."/>
            <person name="Ruan L."/>
            <person name="Sun M."/>
        </authorList>
    </citation>
    <scope>NUCLEOTIDE SEQUENCE [LARGE SCALE GENOMIC DNA]</scope>
    <source>
        <strain evidence="3">I13</strain>
    </source>
</reference>
<evidence type="ECO:0000259" key="2">
    <source>
        <dbReference type="PROSITE" id="PS51740"/>
    </source>
</evidence>